<dbReference type="PROSITE" id="PS51898">
    <property type="entry name" value="TYR_RECOMBINASE"/>
    <property type="match status" value="1"/>
</dbReference>
<keyword evidence="3 5" id="KW-0238">DNA-binding</keyword>
<dbReference type="Proteomes" id="UP000092691">
    <property type="component" value="Plasmid unnamed1"/>
</dbReference>
<dbReference type="Pfam" id="PF02899">
    <property type="entry name" value="Phage_int_SAM_1"/>
    <property type="match status" value="1"/>
</dbReference>
<keyword evidence="8" id="KW-0614">Plasmid</keyword>
<dbReference type="InterPro" id="IPR013762">
    <property type="entry name" value="Integrase-like_cat_sf"/>
</dbReference>
<dbReference type="EMBL" id="CP018231">
    <property type="protein sequence ID" value="API56670.1"/>
    <property type="molecule type" value="Genomic_DNA"/>
</dbReference>
<dbReference type="PANTHER" id="PTHR30349:SF81">
    <property type="entry name" value="TYROSINE RECOMBINASE XERC"/>
    <property type="match status" value="1"/>
</dbReference>
<dbReference type="RefSeq" id="WP_064251307.1">
    <property type="nucleotide sequence ID" value="NZ_CP016287.1"/>
</dbReference>
<dbReference type="AlphaFoldDB" id="A0A179B8U4"/>
<feature type="domain" description="Core-binding (CB)" evidence="7">
    <location>
        <begin position="2"/>
        <end position="95"/>
    </location>
</feature>
<evidence type="ECO:0000256" key="2">
    <source>
        <dbReference type="ARBA" id="ARBA00022908"/>
    </source>
</evidence>
<evidence type="ECO:0000256" key="5">
    <source>
        <dbReference type="PROSITE-ProRule" id="PRU01248"/>
    </source>
</evidence>
<evidence type="ECO:0000256" key="1">
    <source>
        <dbReference type="ARBA" id="ARBA00022829"/>
    </source>
</evidence>
<reference evidence="10" key="1">
    <citation type="submission" date="2016-04" db="EMBL/GenBank/DDBJ databases">
        <title>Fast-growing isolate from the root nodules of Vavilovia formosa.</title>
        <authorList>
            <person name="Kimeklis A."/>
            <person name="Safronova V."/>
            <person name="Belimov A."/>
            <person name="Andronov E."/>
        </authorList>
    </citation>
    <scope>NUCLEOTIDE SEQUENCE [LARGE SCALE GENOMIC DNA]</scope>
    <source>
        <strain evidence="10">Vaf-46</strain>
    </source>
</reference>
<keyword evidence="4" id="KW-0233">DNA recombination</keyword>
<evidence type="ECO:0000259" key="6">
    <source>
        <dbReference type="PROSITE" id="PS51898"/>
    </source>
</evidence>
<organism evidence="10">
    <name type="scientific">Rhizobium leguminosarum</name>
    <dbReference type="NCBI Taxonomy" id="384"/>
    <lineage>
        <taxon>Bacteria</taxon>
        <taxon>Pseudomonadati</taxon>
        <taxon>Pseudomonadota</taxon>
        <taxon>Alphaproteobacteria</taxon>
        <taxon>Hyphomicrobiales</taxon>
        <taxon>Rhizobiaceae</taxon>
        <taxon>Rhizobium/Agrobacterium group</taxon>
        <taxon>Rhizobium</taxon>
    </lineage>
</organism>
<dbReference type="InterPro" id="IPR011010">
    <property type="entry name" value="DNA_brk_join_enz"/>
</dbReference>
<geneLocation type="plasmid" evidence="8 11">
    <name>unnamed1</name>
</geneLocation>
<keyword evidence="2" id="KW-0229">DNA integration</keyword>
<dbReference type="EMBL" id="LWBS01000464">
    <property type="protein sequence ID" value="OAP88098.1"/>
    <property type="molecule type" value="Genomic_DNA"/>
</dbReference>
<evidence type="ECO:0000256" key="3">
    <source>
        <dbReference type="ARBA" id="ARBA00023125"/>
    </source>
</evidence>
<evidence type="ECO:0000313" key="8">
    <source>
        <dbReference type="EMBL" id="ANP89846.1"/>
    </source>
</evidence>
<dbReference type="EMBL" id="CP016287">
    <property type="protein sequence ID" value="ANP89846.1"/>
    <property type="molecule type" value="Genomic_DNA"/>
</dbReference>
<evidence type="ECO:0000313" key="9">
    <source>
        <dbReference type="EMBL" id="API56670.1"/>
    </source>
</evidence>
<dbReference type="Gene3D" id="1.10.150.130">
    <property type="match status" value="1"/>
</dbReference>
<dbReference type="GO" id="GO:0015074">
    <property type="term" value="P:DNA integration"/>
    <property type="evidence" value="ECO:0007669"/>
    <property type="project" value="UniProtKB-KW"/>
</dbReference>
<geneLocation type="plasmid" evidence="9">
    <name>unnamed3</name>
</geneLocation>
<dbReference type="GO" id="GO:0003677">
    <property type="term" value="F:DNA binding"/>
    <property type="evidence" value="ECO:0007669"/>
    <property type="project" value="UniProtKB-UniRule"/>
</dbReference>
<dbReference type="Pfam" id="PF00589">
    <property type="entry name" value="Phage_integrase"/>
    <property type="match status" value="1"/>
</dbReference>
<feature type="domain" description="Tyr recombinase" evidence="6">
    <location>
        <begin position="119"/>
        <end position="304"/>
    </location>
</feature>
<evidence type="ECO:0000259" key="7">
    <source>
        <dbReference type="PROSITE" id="PS51900"/>
    </source>
</evidence>
<reference evidence="9 12" key="3">
    <citation type="submission" date="2016-11" db="EMBL/GenBank/DDBJ databases">
        <title>Rhizobium leguminosarum bv. viciae strain Vaf12 isolated from Vavilovia formosa root nodules from Russia, Dagestan.</title>
        <authorList>
            <person name="Kimeklis A."/>
        </authorList>
    </citation>
    <scope>NUCLEOTIDE SEQUENCE [LARGE SCALE GENOMIC DNA]</scope>
    <source>
        <strain evidence="9 12">Vaf-108</strain>
        <plasmid evidence="12">Plasmid unnamed3 sequence</plasmid>
        <plasmid evidence="9">unnamed3</plasmid>
    </source>
</reference>
<evidence type="ECO:0000313" key="10">
    <source>
        <dbReference type="EMBL" id="OAP88098.1"/>
    </source>
</evidence>
<dbReference type="OrthoDB" id="9801717at2"/>
<dbReference type="GO" id="GO:0007059">
    <property type="term" value="P:chromosome segregation"/>
    <property type="evidence" value="ECO:0007669"/>
    <property type="project" value="UniProtKB-KW"/>
</dbReference>
<dbReference type="PANTHER" id="PTHR30349">
    <property type="entry name" value="PHAGE INTEGRASE-RELATED"/>
    <property type="match status" value="1"/>
</dbReference>
<dbReference type="InterPro" id="IPR044068">
    <property type="entry name" value="CB"/>
</dbReference>
<gene>
    <name evidence="10" type="ORF">A4U53_35655</name>
    <name evidence="8" type="ORF">BA011_29540</name>
    <name evidence="9" type="ORF">BMW22_34875</name>
</gene>
<dbReference type="InterPro" id="IPR010998">
    <property type="entry name" value="Integrase_recombinase_N"/>
</dbReference>
<dbReference type="SUPFAM" id="SSF56349">
    <property type="entry name" value="DNA breaking-rejoining enzymes"/>
    <property type="match status" value="1"/>
</dbReference>
<reference evidence="8 11" key="2">
    <citation type="submission" date="2016-06" db="EMBL/GenBank/DDBJ databases">
        <title>Microsymbionts genomes from the relict species Vavilovia formosa.</title>
        <authorList>
            <person name="Chirak E."/>
            <person name="Kimeklis A."/>
            <person name="Andronov E."/>
        </authorList>
    </citation>
    <scope>NUCLEOTIDE SEQUENCE [LARGE SCALE GENOMIC DNA]</scope>
    <source>
        <strain evidence="8 11">Vaf10</strain>
        <plasmid evidence="11">Plasmid unnamed1</plasmid>
        <plasmid evidence="8">unnamed1</plasmid>
    </source>
</reference>
<proteinExistence type="predicted"/>
<dbReference type="Gene3D" id="1.10.443.10">
    <property type="entry name" value="Intergrase catalytic core"/>
    <property type="match status" value="1"/>
</dbReference>
<keyword evidence="1" id="KW-0159">Chromosome partition</keyword>
<evidence type="ECO:0000313" key="11">
    <source>
        <dbReference type="Proteomes" id="UP000092691"/>
    </source>
</evidence>
<sequence length="337" mass="37863">MTALAPHLTTFLREHLPQERRASPHTCEAYAYSFQLLLCFAASRLKTTPSRIEIEQLDPPLLLAFLEHIERERGNSARTRNARLAAIKAFFRFLEYRLPSCLDQARRVRAIPMKKIDEALVSHLSRDEMQALLDAPNPRQVSGIRDRAMLHLAFAAGLRVSELVSIRLDQIDRQTVTSIHIMGKGRRERVLPLWKETTAALKAWLAVRPASGDTEFFLNAVGRAMTRAGFEYILAKHAATAAQKLPSLADKRVTPHVLRHTCAMHTLKATRDARKVSLWLGHASLQSTEIYLRADPTEKLEALAAMAPPSLKPGRFAAPDKLLAMLKSIGRSKNYVE</sequence>
<protein>
    <submittedName>
        <fullName evidence="10">Integrase</fullName>
    </submittedName>
</protein>
<dbReference type="Proteomes" id="UP000183050">
    <property type="component" value="Plasmid unnamed3"/>
</dbReference>
<accession>A0A179B8U4</accession>
<dbReference type="GO" id="GO:0006310">
    <property type="term" value="P:DNA recombination"/>
    <property type="evidence" value="ECO:0007669"/>
    <property type="project" value="UniProtKB-KW"/>
</dbReference>
<name>A0A179B8U4_RHILE</name>
<dbReference type="PROSITE" id="PS51900">
    <property type="entry name" value="CB"/>
    <property type="match status" value="1"/>
</dbReference>
<dbReference type="InterPro" id="IPR004107">
    <property type="entry name" value="Integrase_SAM-like_N"/>
</dbReference>
<geneLocation type="plasmid" evidence="12">
    <name>unnamed3 sequence</name>
</geneLocation>
<dbReference type="InterPro" id="IPR002104">
    <property type="entry name" value="Integrase_catalytic"/>
</dbReference>
<dbReference type="InterPro" id="IPR050090">
    <property type="entry name" value="Tyrosine_recombinase_XerCD"/>
</dbReference>
<evidence type="ECO:0000256" key="4">
    <source>
        <dbReference type="ARBA" id="ARBA00023172"/>
    </source>
</evidence>
<evidence type="ECO:0000313" key="12">
    <source>
        <dbReference type="Proteomes" id="UP000183050"/>
    </source>
</evidence>